<proteinExistence type="predicted"/>
<feature type="region of interest" description="Disordered" evidence="1">
    <location>
        <begin position="1"/>
        <end position="37"/>
    </location>
</feature>
<accession>A0A8H7XXA1</accession>
<sequence length="203" mass="22374">MSHRKYPTPPTGHDLMAMFPPAPPDNFPEMRPGPTSGFFQRQERAFFAQAGKEIVRVRVEVDFPHGAEPEQLKPRTQTTRPWLNGPPPATPAAAAAAAPPHHSPVQSAPPTLYPSRPTPRPSTIAVSPAPLFTSSSTSSSHHSPSLHQPGMRTPPQDLIPPGPPTTKPEYSAEEYDDEAWKRPMPFAERRRAGKHTRRVIVRT</sequence>
<feature type="compositionally biased region" description="Basic and acidic residues" evidence="1">
    <location>
        <begin position="63"/>
        <end position="73"/>
    </location>
</feature>
<evidence type="ECO:0000313" key="2">
    <source>
        <dbReference type="EMBL" id="KAG5167641.1"/>
    </source>
</evidence>
<dbReference type="AlphaFoldDB" id="A0A8H7XXA1"/>
<comment type="caution">
    <text evidence="2">The sequence shown here is derived from an EMBL/GenBank/DDBJ whole genome shotgun (WGS) entry which is preliminary data.</text>
</comment>
<feature type="region of interest" description="Disordered" evidence="1">
    <location>
        <begin position="63"/>
        <end position="177"/>
    </location>
</feature>
<gene>
    <name evidence="2" type="ORF">JR316_007993</name>
</gene>
<name>A0A8H7XXA1_PSICU</name>
<feature type="compositionally biased region" description="Low complexity" evidence="1">
    <location>
        <begin position="127"/>
        <end position="147"/>
    </location>
</feature>
<reference evidence="2" key="1">
    <citation type="submission" date="2021-02" db="EMBL/GenBank/DDBJ databases">
        <title>Psilocybe cubensis genome.</title>
        <authorList>
            <person name="Mckernan K.J."/>
            <person name="Crawford S."/>
            <person name="Trippe A."/>
            <person name="Kane L.T."/>
            <person name="Mclaughlin S."/>
        </authorList>
    </citation>
    <scope>NUCLEOTIDE SEQUENCE [LARGE SCALE GENOMIC DNA]</scope>
    <source>
        <strain evidence="2">MGC-MH-2018</strain>
    </source>
</reference>
<organism evidence="2">
    <name type="scientific">Psilocybe cubensis</name>
    <name type="common">Psychedelic mushroom</name>
    <name type="synonym">Stropharia cubensis</name>
    <dbReference type="NCBI Taxonomy" id="181762"/>
    <lineage>
        <taxon>Eukaryota</taxon>
        <taxon>Fungi</taxon>
        <taxon>Dikarya</taxon>
        <taxon>Basidiomycota</taxon>
        <taxon>Agaricomycotina</taxon>
        <taxon>Agaricomycetes</taxon>
        <taxon>Agaricomycetidae</taxon>
        <taxon>Agaricales</taxon>
        <taxon>Agaricineae</taxon>
        <taxon>Strophariaceae</taxon>
        <taxon>Psilocybe</taxon>
    </lineage>
</organism>
<dbReference type="OrthoDB" id="3253810at2759"/>
<feature type="compositionally biased region" description="Pro residues" evidence="1">
    <location>
        <begin position="157"/>
        <end position="166"/>
    </location>
</feature>
<dbReference type="EMBL" id="JAFIQS010000007">
    <property type="protein sequence ID" value="KAG5167641.1"/>
    <property type="molecule type" value="Genomic_DNA"/>
</dbReference>
<feature type="compositionally biased region" description="Low complexity" evidence="1">
    <location>
        <begin position="91"/>
        <end position="110"/>
    </location>
</feature>
<evidence type="ECO:0000256" key="1">
    <source>
        <dbReference type="SAM" id="MobiDB-lite"/>
    </source>
</evidence>
<protein>
    <submittedName>
        <fullName evidence="2">Uncharacterized protein</fullName>
    </submittedName>
</protein>